<proteinExistence type="predicted"/>
<accession>A0A0B7IMI3</accession>
<dbReference type="EMBL" id="CDOK01000153">
    <property type="protein sequence ID" value="CEN51819.1"/>
    <property type="molecule type" value="Genomic_DNA"/>
</dbReference>
<evidence type="ECO:0000313" key="3">
    <source>
        <dbReference type="EMBL" id="CEN51819.1"/>
    </source>
</evidence>
<evidence type="ECO:0000259" key="1">
    <source>
        <dbReference type="Pfam" id="PF13619"/>
    </source>
</evidence>
<dbReference type="Pfam" id="PF13619">
    <property type="entry name" value="KTSC"/>
    <property type="match status" value="1"/>
</dbReference>
<dbReference type="AlphaFoldDB" id="A0A0B7IMI3"/>
<dbReference type="InterPro" id="IPR025309">
    <property type="entry name" value="KTSC_dom"/>
</dbReference>
<evidence type="ECO:0000313" key="2">
    <source>
        <dbReference type="EMBL" id="CEN49714.1"/>
    </source>
</evidence>
<dbReference type="EMBL" id="CDOK01000112">
    <property type="protein sequence ID" value="CEN49714.1"/>
    <property type="molecule type" value="Genomic_DNA"/>
</dbReference>
<dbReference type="RefSeq" id="WP_082021027.1">
    <property type="nucleotide sequence ID" value="NZ_JBIUQU010000032.1"/>
</dbReference>
<sequence length="63" mass="7344">MISVRSSVIRAVDYNPLTKQLFIKFNSGYTYVYYGVPESIFRGLLRASSKGSYFNTYIRGRYE</sequence>
<organism evidence="3 4">
    <name type="scientific">Capnocytophaga canimorsus</name>
    <dbReference type="NCBI Taxonomy" id="28188"/>
    <lineage>
        <taxon>Bacteria</taxon>
        <taxon>Pseudomonadati</taxon>
        <taxon>Bacteroidota</taxon>
        <taxon>Flavobacteriia</taxon>
        <taxon>Flavobacteriales</taxon>
        <taxon>Flavobacteriaceae</taxon>
        <taxon>Capnocytophaga</taxon>
    </lineage>
</organism>
<feature type="domain" description="KTSC" evidence="1">
    <location>
        <begin position="6"/>
        <end position="62"/>
    </location>
</feature>
<dbReference type="Proteomes" id="UP000039370">
    <property type="component" value="Unassembled WGS sequence"/>
</dbReference>
<protein>
    <recommendedName>
        <fullName evidence="1">KTSC domain-containing protein</fullName>
    </recommendedName>
</protein>
<reference evidence="3 4" key="1">
    <citation type="submission" date="2015-01" db="EMBL/GenBank/DDBJ databases">
        <authorList>
            <person name="MANFREDI Pablo"/>
        </authorList>
    </citation>
    <scope>NUCLEOTIDE SEQUENCE [LARGE SCALE GENOMIC DNA]</scope>
    <source>
        <strain evidence="3 4">Cc11</strain>
    </source>
</reference>
<name>A0A0B7IMI3_9FLAO</name>
<evidence type="ECO:0000313" key="4">
    <source>
        <dbReference type="Proteomes" id="UP000039370"/>
    </source>
</evidence>
<gene>
    <name evidence="2" type="ORF">CCAN11_20002</name>
    <name evidence="3" type="ORF">CCAN11_2360014</name>
</gene>